<accession>A0AAJ1QAN0</accession>
<evidence type="ECO:0000313" key="3">
    <source>
        <dbReference type="Proteomes" id="UP001236274"/>
    </source>
</evidence>
<dbReference type="Proteomes" id="UP001236274">
    <property type="component" value="Unassembled WGS sequence"/>
</dbReference>
<dbReference type="EMBL" id="JASORJ010000017">
    <property type="protein sequence ID" value="MDK7357563.1"/>
    <property type="molecule type" value="Genomic_DNA"/>
</dbReference>
<dbReference type="InterPro" id="IPR023220">
    <property type="entry name" value="T4SS_VirB5-domain"/>
</dbReference>
<proteinExistence type="predicted"/>
<dbReference type="Gene3D" id="1.20.58.430">
    <property type="entry name" value="Type IV secretion system, VirB5-domain"/>
    <property type="match status" value="1"/>
</dbReference>
<reference evidence="2" key="1">
    <citation type="submission" date="2023-05" db="EMBL/GenBank/DDBJ databases">
        <title>Cataloging the Phylogenetic Diversity of Human Bladder Bacteria.</title>
        <authorList>
            <person name="Du J."/>
        </authorList>
    </citation>
    <scope>NUCLEOTIDE SEQUENCE</scope>
    <source>
        <strain evidence="2">UMB10101</strain>
    </source>
</reference>
<organism evidence="2 3">
    <name type="scientific">Veillonella atypica</name>
    <dbReference type="NCBI Taxonomy" id="39777"/>
    <lineage>
        <taxon>Bacteria</taxon>
        <taxon>Bacillati</taxon>
        <taxon>Bacillota</taxon>
        <taxon>Negativicutes</taxon>
        <taxon>Veillonellales</taxon>
        <taxon>Veillonellaceae</taxon>
        <taxon>Veillonella</taxon>
    </lineage>
</organism>
<dbReference type="AlphaFoldDB" id="A0AAJ1QAN0"/>
<protein>
    <submittedName>
        <fullName evidence="2">Uncharacterized protein</fullName>
    </submittedName>
</protein>
<dbReference type="RefSeq" id="WP_285418035.1">
    <property type="nucleotide sequence ID" value="NZ_JASORJ010000017.1"/>
</dbReference>
<comment type="caution">
    <text evidence="2">The sequence shown here is derived from an EMBL/GenBank/DDBJ whole genome shotgun (WGS) entry which is preliminary data.</text>
</comment>
<sequence>MKAPDGIALMNRLKDLLQTSKKAKITAAVVTFMMVTTSASALYSVRDVAVYRKLIQQINQYKQMIEQNKDILMMKGLEILGLDKKIIKPINDEVDKANEKLNKKFDKLNSLLNGKKDGKEVTAEEAIKTEFIDLSDKDVEDISPDLVGKAIESNNHKLEVLNKEIIDQMTTIQEAQVQQQVRMKKLMQLAEQNKGLKGSIDINNEIKQEQLLAQQYSNQIDALTAKKQSLNQTVERINERNADKLTEKAFLELDSAQNKAKAFVDSKQ</sequence>
<evidence type="ECO:0000313" key="2">
    <source>
        <dbReference type="EMBL" id="MDK7357563.1"/>
    </source>
</evidence>
<feature type="coiled-coil region" evidence="1">
    <location>
        <begin position="51"/>
        <end position="111"/>
    </location>
</feature>
<keyword evidence="1" id="KW-0175">Coiled coil</keyword>
<gene>
    <name evidence="2" type="ORF">QP520_07985</name>
</gene>
<name>A0AAJ1QAN0_9FIRM</name>
<feature type="coiled-coil region" evidence="1">
    <location>
        <begin position="206"/>
        <end position="247"/>
    </location>
</feature>
<evidence type="ECO:0000256" key="1">
    <source>
        <dbReference type="SAM" id="Coils"/>
    </source>
</evidence>